<sequence>DCSSPPPPQGCGAEHAVHDKHKYSAVMRCLWIVLLSVSVSCSYEHIPCKADYRYGCVLRTDCSHGGLLGVSNATGNCSWLLLDPSGAPPLSSTPETRLHRPTPTQVWMFGGLSVALISLSGIFGAVLWPIFNSPFYPHVMRVLIGLAVGSLSSTAIFQLIPEGFSLKENDPHHEYLKVAMYTWFSFWVLFSVEALTKIVFGGNKSKTKNGPKVNANGNTCGSLGIKEFELNGLLSTSGQAKRASLTMTETSQKVATVAWIIIFGDGLHNFIDGMSIGAGYSHSIGTGISISIGIACEEFPHELGDFAILIQSGMSLQRAMLYNFLSACTSFVGLVLGIMLGELEGSTYIFAFAGGLFLYVSLTHLIPELQDMLKESLQRGQCQALLSFVLQNVGILSGSALLYCLTRYSDSIVVDYVG</sequence>
<keyword evidence="4 6" id="KW-1133">Transmembrane helix</keyword>
<dbReference type="GO" id="GO:0030003">
    <property type="term" value="P:intracellular monoatomic cation homeostasis"/>
    <property type="evidence" value="ECO:0007669"/>
    <property type="project" value="TreeGrafter"/>
</dbReference>
<gene>
    <name evidence="8" type="ORF">g.25052</name>
</gene>
<dbReference type="GO" id="GO:0005385">
    <property type="term" value="F:zinc ion transmembrane transporter activity"/>
    <property type="evidence" value="ECO:0007669"/>
    <property type="project" value="TreeGrafter"/>
</dbReference>
<dbReference type="InterPro" id="IPR050799">
    <property type="entry name" value="ZIP_Transporter"/>
</dbReference>
<evidence type="ECO:0000256" key="7">
    <source>
        <dbReference type="SAM" id="SignalP"/>
    </source>
</evidence>
<keyword evidence="7" id="KW-0732">Signal</keyword>
<evidence type="ECO:0000256" key="4">
    <source>
        <dbReference type="ARBA" id="ARBA00022989"/>
    </source>
</evidence>
<dbReference type="EMBL" id="GECZ01014241">
    <property type="protein sequence ID" value="JAS55528.1"/>
    <property type="molecule type" value="Transcribed_RNA"/>
</dbReference>
<feature type="transmembrane region" description="Helical" evidence="6">
    <location>
        <begin position="106"/>
        <end position="130"/>
    </location>
</feature>
<feature type="transmembrane region" description="Helical" evidence="6">
    <location>
        <begin position="347"/>
        <end position="366"/>
    </location>
</feature>
<dbReference type="GO" id="GO:0140410">
    <property type="term" value="F:monoatomic cation:bicarbonate symporter activity"/>
    <property type="evidence" value="ECO:0007669"/>
    <property type="project" value="TreeGrafter"/>
</dbReference>
<evidence type="ECO:0000256" key="2">
    <source>
        <dbReference type="ARBA" id="ARBA00006939"/>
    </source>
</evidence>
<evidence type="ECO:0000256" key="3">
    <source>
        <dbReference type="ARBA" id="ARBA00022692"/>
    </source>
</evidence>
<dbReference type="GO" id="GO:0005886">
    <property type="term" value="C:plasma membrane"/>
    <property type="evidence" value="ECO:0007669"/>
    <property type="project" value="TreeGrafter"/>
</dbReference>
<dbReference type="PANTHER" id="PTHR12191">
    <property type="entry name" value="SOLUTE CARRIER FAMILY 39"/>
    <property type="match status" value="1"/>
</dbReference>
<comment type="subcellular location">
    <subcellularLocation>
        <location evidence="1">Membrane</location>
        <topology evidence="1">Multi-pass membrane protein</topology>
    </subcellularLocation>
</comment>
<dbReference type="PANTHER" id="PTHR12191:SF37">
    <property type="entry name" value="ZINC TRANSPORTER FOI"/>
    <property type="match status" value="1"/>
</dbReference>
<accession>A0A1B6FZB1</accession>
<evidence type="ECO:0000256" key="5">
    <source>
        <dbReference type="ARBA" id="ARBA00023136"/>
    </source>
</evidence>
<evidence type="ECO:0000313" key="8">
    <source>
        <dbReference type="EMBL" id="JAS55528.1"/>
    </source>
</evidence>
<name>A0A1B6FZB1_9HEMI</name>
<proteinExistence type="inferred from homology"/>
<keyword evidence="3 6" id="KW-0812">Transmembrane</keyword>
<feature type="signal peptide" evidence="7">
    <location>
        <begin position="1"/>
        <end position="41"/>
    </location>
</feature>
<feature type="non-terminal residue" evidence="8">
    <location>
        <position position="1"/>
    </location>
</feature>
<evidence type="ECO:0000256" key="6">
    <source>
        <dbReference type="SAM" id="Phobius"/>
    </source>
</evidence>
<feature type="transmembrane region" description="Helical" evidence="6">
    <location>
        <begin position="142"/>
        <end position="160"/>
    </location>
</feature>
<comment type="similarity">
    <text evidence="2">Belongs to the ZIP transporter (TC 2.A.5) family.</text>
</comment>
<dbReference type="InterPro" id="IPR003689">
    <property type="entry name" value="ZIP"/>
</dbReference>
<dbReference type="AlphaFoldDB" id="A0A1B6FZB1"/>
<dbReference type="Pfam" id="PF02535">
    <property type="entry name" value="Zip"/>
    <property type="match status" value="1"/>
</dbReference>
<feature type="transmembrane region" description="Helical" evidence="6">
    <location>
        <begin position="180"/>
        <end position="200"/>
    </location>
</feature>
<keyword evidence="5 6" id="KW-0472">Membrane</keyword>
<evidence type="ECO:0008006" key="9">
    <source>
        <dbReference type="Google" id="ProtNLM"/>
    </source>
</evidence>
<feature type="chain" id="PRO_5008583180" description="Zinc transporter ZIP8" evidence="7">
    <location>
        <begin position="42"/>
        <end position="418"/>
    </location>
</feature>
<organism evidence="8">
    <name type="scientific">Cuerna arida</name>
    <dbReference type="NCBI Taxonomy" id="1464854"/>
    <lineage>
        <taxon>Eukaryota</taxon>
        <taxon>Metazoa</taxon>
        <taxon>Ecdysozoa</taxon>
        <taxon>Arthropoda</taxon>
        <taxon>Hexapoda</taxon>
        <taxon>Insecta</taxon>
        <taxon>Pterygota</taxon>
        <taxon>Neoptera</taxon>
        <taxon>Paraneoptera</taxon>
        <taxon>Hemiptera</taxon>
        <taxon>Auchenorrhyncha</taxon>
        <taxon>Membracoidea</taxon>
        <taxon>Cicadellidae</taxon>
        <taxon>Cicadellinae</taxon>
        <taxon>Proconiini</taxon>
        <taxon>Cuerna</taxon>
    </lineage>
</organism>
<protein>
    <recommendedName>
        <fullName evidence="9">Zinc transporter ZIP8</fullName>
    </recommendedName>
</protein>
<evidence type="ECO:0000256" key="1">
    <source>
        <dbReference type="ARBA" id="ARBA00004141"/>
    </source>
</evidence>
<dbReference type="GO" id="GO:0071578">
    <property type="term" value="P:zinc ion import across plasma membrane"/>
    <property type="evidence" value="ECO:0007669"/>
    <property type="project" value="TreeGrafter"/>
</dbReference>
<reference evidence="8" key="1">
    <citation type="submission" date="2015-11" db="EMBL/GenBank/DDBJ databases">
        <title>De novo transcriptome assembly of four potential Pierce s Disease insect vectors from Arizona vineyards.</title>
        <authorList>
            <person name="Tassone E.E."/>
        </authorList>
    </citation>
    <scope>NUCLEOTIDE SEQUENCE</scope>
</reference>
<feature type="transmembrane region" description="Helical" evidence="6">
    <location>
        <begin position="321"/>
        <end position="341"/>
    </location>
</feature>